<dbReference type="Proteomes" id="UP001500653">
    <property type="component" value="Unassembled WGS sequence"/>
</dbReference>
<proteinExistence type="predicted"/>
<evidence type="ECO:0000313" key="2">
    <source>
        <dbReference type="EMBL" id="GAA1249800.1"/>
    </source>
</evidence>
<gene>
    <name evidence="2" type="ORF">GCM10009676_40440</name>
</gene>
<name>A0ABP4H6F4_9PSEU</name>
<sequence>MSELLVAVLGTDHHPFDRLVSWLDDWIADRSDVEAFAQTGYSRPLLSADSADIIPRDELVDHLGRARVVVTHGGPNTIMDARSAGLLPIVVPRTASRGEHVDDHQVAFSRRMAEAGWIHLAETEAALRTQLDRAYTDPMAYRICGDASPASRAAENVGAVLSDALGRAPGWVRVRRVTQLIRFAWRARMTTAAHVGTEGEDG</sequence>
<evidence type="ECO:0000313" key="3">
    <source>
        <dbReference type="Proteomes" id="UP001500653"/>
    </source>
</evidence>
<dbReference type="SUPFAM" id="SSF53756">
    <property type="entry name" value="UDP-Glycosyltransferase/glycogen phosphorylase"/>
    <property type="match status" value="1"/>
</dbReference>
<accession>A0ABP4H6F4</accession>
<feature type="domain" description="Glycosyl transferase family 28 C-terminal" evidence="1">
    <location>
        <begin position="57"/>
        <end position="140"/>
    </location>
</feature>
<dbReference type="Gene3D" id="3.40.50.2000">
    <property type="entry name" value="Glycogen Phosphorylase B"/>
    <property type="match status" value="1"/>
</dbReference>
<reference evidence="3" key="1">
    <citation type="journal article" date="2019" name="Int. J. Syst. Evol. Microbiol.">
        <title>The Global Catalogue of Microorganisms (GCM) 10K type strain sequencing project: providing services to taxonomists for standard genome sequencing and annotation.</title>
        <authorList>
            <consortium name="The Broad Institute Genomics Platform"/>
            <consortium name="The Broad Institute Genome Sequencing Center for Infectious Disease"/>
            <person name="Wu L."/>
            <person name="Ma J."/>
        </authorList>
    </citation>
    <scope>NUCLEOTIDE SEQUENCE [LARGE SCALE GENOMIC DNA]</scope>
    <source>
        <strain evidence="3">JCM 13023</strain>
    </source>
</reference>
<keyword evidence="3" id="KW-1185">Reference proteome</keyword>
<dbReference type="InterPro" id="IPR007235">
    <property type="entry name" value="Glyco_trans_28_C"/>
</dbReference>
<dbReference type="RefSeq" id="WP_253864316.1">
    <property type="nucleotide sequence ID" value="NZ_BAAALN010000018.1"/>
</dbReference>
<protein>
    <recommendedName>
        <fullName evidence="1">Glycosyl transferase family 28 C-terminal domain-containing protein</fullName>
    </recommendedName>
</protein>
<dbReference type="EMBL" id="BAAALN010000018">
    <property type="protein sequence ID" value="GAA1249800.1"/>
    <property type="molecule type" value="Genomic_DNA"/>
</dbReference>
<evidence type="ECO:0000259" key="1">
    <source>
        <dbReference type="Pfam" id="PF04101"/>
    </source>
</evidence>
<comment type="caution">
    <text evidence="2">The sequence shown here is derived from an EMBL/GenBank/DDBJ whole genome shotgun (WGS) entry which is preliminary data.</text>
</comment>
<dbReference type="Pfam" id="PF04101">
    <property type="entry name" value="Glyco_tran_28_C"/>
    <property type="match status" value="1"/>
</dbReference>
<organism evidence="2 3">
    <name type="scientific">Prauserella halophila</name>
    <dbReference type="NCBI Taxonomy" id="185641"/>
    <lineage>
        <taxon>Bacteria</taxon>
        <taxon>Bacillati</taxon>
        <taxon>Actinomycetota</taxon>
        <taxon>Actinomycetes</taxon>
        <taxon>Pseudonocardiales</taxon>
        <taxon>Pseudonocardiaceae</taxon>
        <taxon>Prauserella</taxon>
    </lineage>
</organism>